<proteinExistence type="predicted"/>
<reference evidence="2" key="2">
    <citation type="submission" date="2023-05" db="EMBL/GenBank/DDBJ databases">
        <authorList>
            <consortium name="Lawrence Berkeley National Laboratory"/>
            <person name="Steindorff A."/>
            <person name="Hensen N."/>
            <person name="Bonometti L."/>
            <person name="Westerberg I."/>
            <person name="Brannstrom I.O."/>
            <person name="Guillou S."/>
            <person name="Cros-Aarteil S."/>
            <person name="Calhoun S."/>
            <person name="Haridas S."/>
            <person name="Kuo A."/>
            <person name="Mondo S."/>
            <person name="Pangilinan J."/>
            <person name="Riley R."/>
            <person name="Labutti K."/>
            <person name="Andreopoulos B."/>
            <person name="Lipzen A."/>
            <person name="Chen C."/>
            <person name="Yanf M."/>
            <person name="Daum C."/>
            <person name="Ng V."/>
            <person name="Clum A."/>
            <person name="Ohm R."/>
            <person name="Martin F."/>
            <person name="Silar P."/>
            <person name="Natvig D."/>
            <person name="Lalanne C."/>
            <person name="Gautier V."/>
            <person name="Ament-Velasquez S.L."/>
            <person name="Kruys A."/>
            <person name="Hutchinson M.I."/>
            <person name="Powell A.J."/>
            <person name="Barry K."/>
            <person name="Miller A.N."/>
            <person name="Grigoriev I.V."/>
            <person name="Debuchy R."/>
            <person name="Gladieux P."/>
            <person name="Thoren M.H."/>
            <person name="Johannesson H."/>
        </authorList>
    </citation>
    <scope>NUCLEOTIDE SEQUENCE</scope>
    <source>
        <strain evidence="2">PSN243</strain>
    </source>
</reference>
<feature type="region of interest" description="Disordered" evidence="1">
    <location>
        <begin position="1"/>
        <end position="42"/>
    </location>
</feature>
<gene>
    <name evidence="2" type="ORF">QBC34DRAFT_498606</name>
</gene>
<dbReference type="AlphaFoldDB" id="A0AAV9G5D2"/>
<protein>
    <submittedName>
        <fullName evidence="2">Uncharacterized protein</fullName>
    </submittedName>
</protein>
<feature type="region of interest" description="Disordered" evidence="1">
    <location>
        <begin position="93"/>
        <end position="116"/>
    </location>
</feature>
<sequence length="116" mass="12968">MAQRGETVKTSAEETRSFQGLQNKPSSPARHQETESNDAQKWEIVETPATGKEHDTGEGTNFGRMAVSSHFDFNIGWGKYKFTLFSWDVNVRSETTETEPERKRGSEGGPAADERS</sequence>
<feature type="compositionally biased region" description="Basic and acidic residues" evidence="1">
    <location>
        <begin position="99"/>
        <end position="116"/>
    </location>
</feature>
<evidence type="ECO:0000313" key="2">
    <source>
        <dbReference type="EMBL" id="KAK4444004.1"/>
    </source>
</evidence>
<name>A0AAV9G5D2_9PEZI</name>
<evidence type="ECO:0000256" key="1">
    <source>
        <dbReference type="SAM" id="MobiDB-lite"/>
    </source>
</evidence>
<accession>A0AAV9G5D2</accession>
<dbReference type="Proteomes" id="UP001321760">
    <property type="component" value="Unassembled WGS sequence"/>
</dbReference>
<dbReference type="EMBL" id="MU865983">
    <property type="protein sequence ID" value="KAK4444004.1"/>
    <property type="molecule type" value="Genomic_DNA"/>
</dbReference>
<feature type="compositionally biased region" description="Basic and acidic residues" evidence="1">
    <location>
        <begin position="30"/>
        <end position="42"/>
    </location>
</feature>
<organism evidence="2 3">
    <name type="scientific">Podospora aff. communis PSN243</name>
    <dbReference type="NCBI Taxonomy" id="3040156"/>
    <lineage>
        <taxon>Eukaryota</taxon>
        <taxon>Fungi</taxon>
        <taxon>Dikarya</taxon>
        <taxon>Ascomycota</taxon>
        <taxon>Pezizomycotina</taxon>
        <taxon>Sordariomycetes</taxon>
        <taxon>Sordariomycetidae</taxon>
        <taxon>Sordariales</taxon>
        <taxon>Podosporaceae</taxon>
        <taxon>Podospora</taxon>
    </lineage>
</organism>
<evidence type="ECO:0000313" key="3">
    <source>
        <dbReference type="Proteomes" id="UP001321760"/>
    </source>
</evidence>
<reference evidence="2" key="1">
    <citation type="journal article" date="2023" name="Mol. Phylogenet. Evol.">
        <title>Genome-scale phylogeny and comparative genomics of the fungal order Sordariales.</title>
        <authorList>
            <person name="Hensen N."/>
            <person name="Bonometti L."/>
            <person name="Westerberg I."/>
            <person name="Brannstrom I.O."/>
            <person name="Guillou S."/>
            <person name="Cros-Aarteil S."/>
            <person name="Calhoun S."/>
            <person name="Haridas S."/>
            <person name="Kuo A."/>
            <person name="Mondo S."/>
            <person name="Pangilinan J."/>
            <person name="Riley R."/>
            <person name="LaButti K."/>
            <person name="Andreopoulos B."/>
            <person name="Lipzen A."/>
            <person name="Chen C."/>
            <person name="Yan M."/>
            <person name="Daum C."/>
            <person name="Ng V."/>
            <person name="Clum A."/>
            <person name="Steindorff A."/>
            <person name="Ohm R.A."/>
            <person name="Martin F."/>
            <person name="Silar P."/>
            <person name="Natvig D.O."/>
            <person name="Lalanne C."/>
            <person name="Gautier V."/>
            <person name="Ament-Velasquez S.L."/>
            <person name="Kruys A."/>
            <person name="Hutchinson M.I."/>
            <person name="Powell A.J."/>
            <person name="Barry K."/>
            <person name="Miller A.N."/>
            <person name="Grigoriev I.V."/>
            <person name="Debuchy R."/>
            <person name="Gladieux P."/>
            <person name="Hiltunen Thoren M."/>
            <person name="Johannesson H."/>
        </authorList>
    </citation>
    <scope>NUCLEOTIDE SEQUENCE</scope>
    <source>
        <strain evidence="2">PSN243</strain>
    </source>
</reference>
<keyword evidence="3" id="KW-1185">Reference proteome</keyword>
<feature type="compositionally biased region" description="Polar residues" evidence="1">
    <location>
        <begin position="17"/>
        <end position="26"/>
    </location>
</feature>
<comment type="caution">
    <text evidence="2">The sequence shown here is derived from an EMBL/GenBank/DDBJ whole genome shotgun (WGS) entry which is preliminary data.</text>
</comment>